<dbReference type="Proteomes" id="UP000593567">
    <property type="component" value="Unassembled WGS sequence"/>
</dbReference>
<dbReference type="Pfam" id="PF12234">
    <property type="entry name" value="Rav1p_C"/>
    <property type="match status" value="2"/>
</dbReference>
<name>A0A7J7KTV1_BUGNE</name>
<organism evidence="3 4">
    <name type="scientific">Bugula neritina</name>
    <name type="common">Brown bryozoan</name>
    <name type="synonym">Sertularia neritina</name>
    <dbReference type="NCBI Taxonomy" id="10212"/>
    <lineage>
        <taxon>Eukaryota</taxon>
        <taxon>Metazoa</taxon>
        <taxon>Spiralia</taxon>
        <taxon>Lophotrochozoa</taxon>
        <taxon>Bryozoa</taxon>
        <taxon>Gymnolaemata</taxon>
        <taxon>Cheilostomatida</taxon>
        <taxon>Flustrina</taxon>
        <taxon>Buguloidea</taxon>
        <taxon>Bugulidae</taxon>
        <taxon>Bugula</taxon>
    </lineage>
</organism>
<feature type="compositionally biased region" description="Low complexity" evidence="1">
    <location>
        <begin position="1635"/>
        <end position="1645"/>
    </location>
</feature>
<feature type="compositionally biased region" description="Polar residues" evidence="1">
    <location>
        <begin position="1"/>
        <end position="11"/>
    </location>
</feature>
<feature type="region of interest" description="Disordered" evidence="1">
    <location>
        <begin position="1287"/>
        <end position="1316"/>
    </location>
</feature>
<feature type="region of interest" description="Disordered" evidence="1">
    <location>
        <begin position="1631"/>
        <end position="1651"/>
    </location>
</feature>
<evidence type="ECO:0000313" key="4">
    <source>
        <dbReference type="Proteomes" id="UP000593567"/>
    </source>
</evidence>
<comment type="caution">
    <text evidence="3">The sequence shown here is derived from an EMBL/GenBank/DDBJ whole genome shotgun (WGS) entry which is preliminary data.</text>
</comment>
<feature type="region of interest" description="Disordered" evidence="1">
    <location>
        <begin position="1"/>
        <end position="38"/>
    </location>
</feature>
<dbReference type="PANTHER" id="PTHR13950">
    <property type="entry name" value="RABCONNECTIN-RELATED"/>
    <property type="match status" value="1"/>
</dbReference>
<feature type="region of interest" description="Disordered" evidence="1">
    <location>
        <begin position="1149"/>
        <end position="1210"/>
    </location>
</feature>
<proteinExistence type="predicted"/>
<feature type="region of interest" description="Disordered" evidence="1">
    <location>
        <begin position="1677"/>
        <end position="1703"/>
    </location>
</feature>
<dbReference type="OrthoDB" id="342131at2759"/>
<keyword evidence="4" id="KW-1185">Reference proteome</keyword>
<dbReference type="GO" id="GO:0007035">
    <property type="term" value="P:vacuolar acidification"/>
    <property type="evidence" value="ECO:0007669"/>
    <property type="project" value="TreeGrafter"/>
</dbReference>
<dbReference type="PANTHER" id="PTHR13950:SF9">
    <property type="entry name" value="RABCONNECTIN-3A"/>
    <property type="match status" value="1"/>
</dbReference>
<dbReference type="InterPro" id="IPR022033">
    <property type="entry name" value="Rav1p_C"/>
</dbReference>
<gene>
    <name evidence="3" type="ORF">EB796_000122</name>
</gene>
<protein>
    <submittedName>
        <fullName evidence="3">Rbcn-3A</fullName>
    </submittedName>
</protein>
<feature type="compositionally biased region" description="Acidic residues" evidence="1">
    <location>
        <begin position="1680"/>
        <end position="1701"/>
    </location>
</feature>
<feature type="compositionally biased region" description="Polar residues" evidence="1">
    <location>
        <begin position="1302"/>
        <end position="1316"/>
    </location>
</feature>
<feature type="domain" description="RAVE complex protein Rav1 C-terminal" evidence="2">
    <location>
        <begin position="645"/>
        <end position="1012"/>
    </location>
</feature>
<evidence type="ECO:0000256" key="1">
    <source>
        <dbReference type="SAM" id="MobiDB-lite"/>
    </source>
</evidence>
<feature type="region of interest" description="Disordered" evidence="1">
    <location>
        <begin position="335"/>
        <end position="355"/>
    </location>
</feature>
<dbReference type="InterPro" id="IPR052208">
    <property type="entry name" value="DmX-like/RAVE_component"/>
</dbReference>
<evidence type="ECO:0000259" key="2">
    <source>
        <dbReference type="Pfam" id="PF12234"/>
    </source>
</evidence>
<reference evidence="3" key="1">
    <citation type="submission" date="2020-06" db="EMBL/GenBank/DDBJ databases">
        <title>Draft genome of Bugula neritina, a colonial animal packing powerful symbionts and potential medicines.</title>
        <authorList>
            <person name="Rayko M."/>
        </authorList>
    </citation>
    <scope>NUCLEOTIDE SEQUENCE [LARGE SCALE GENOMIC DNA]</scope>
    <source>
        <strain evidence="3">Kwan_BN1</strain>
    </source>
</reference>
<feature type="domain" description="RAVE complex protein Rav1 C-terminal" evidence="2">
    <location>
        <begin position="385"/>
        <end position="570"/>
    </location>
</feature>
<accession>A0A7J7KTV1</accession>
<dbReference type="EMBL" id="VXIV02000019">
    <property type="protein sequence ID" value="KAF6041569.1"/>
    <property type="molecule type" value="Genomic_DNA"/>
</dbReference>
<feature type="region of interest" description="Disordered" evidence="1">
    <location>
        <begin position="645"/>
        <end position="668"/>
    </location>
</feature>
<sequence length="2049" mass="227741">MWEITISSLQDDATKESEVSPSAEEDAESDTSSEPRYDLTSAAPQMKVDTNKVYSHRLNLPHGVDVLHATASAGHLSSSTIYPACLAPYLFATACTDGLTRFWTCRQQGQSFTWSEWKMPGPNGSSLMVPGRPISISCAFTGRMAIAYRRGEIMAAKDNSSNKYVNLYVGIYECESTGGSEWLQEDVIELKNIFIPDPKAEIDLSCIWGAERKISQVLSSENFFKMQLGSHHPQGYGHSSHLPTAHNISPTSSFAKLPHVPSIPSLSTIQSVKKCIAQTGNKSGVLQQKHLVQLDWAPTEDGGHVLTVAVGSKILFFSPVNNEIAHNAELRLPSDSLNSRHPTKHALQQSNSLVNSHSQSPTVRWMRLRSVELSTADGLPPLPMHVSWAKDGVLVVGMDNEMHVYSQWHGPQSYNDISALTPLHAPSSNNLKAASTVAADLIHSDTSGKVSTLRISQSVPHLHRLMASKLIEKRGRKDQLKRTLSKLETSPPFAGILECGLFEAVQITNPVLPQYHPKQLLELLNFGKVKRVKAILAHLMHCITISMKSDTEDQMAFRPRSMSIHQVAQSKGKVQVSEEMTSFVEISSIPPLPLYCLLAADNDQPISMVADSTNAKSEQEGYNELFSDGYNPSHADLDLRLTDDEDEADEADSKRRHSSSAGTKSRFGFGPKESETFANALVHVSLPGLNNLDQMYLMALANTVANTQTDFSDKFTDTKQSAAAVDDCGLRYVLAVGHDTYLLKTLSPTQRLQFQRSGFSASDIIWGFHSESEEEIVNSLPSFSKGEPTWEEARMFGVGWVITNINVLRRTVEKISKYSFQKTKDPMDSAIFYLAMKKKMVLWGLYRSVSDEKMQKFFKNDFTEDRWRKAALKNAYALLGLQRFLHAAAFFLLAGSLRDAVDICISKLNDLQLAIVISKLYSSDLVDTGLSPAVKQILDERILGGEKGDEDLCHPDPFLRSIALWMCKEYKRSLSTLLVRDIGVAHPEYEEYMQRTKASVFNFYNYLRTHPLLLRQKLASHADSKGMVAAAMLSGFSHSHAESDKVVTLNESITPAERSLYFQTAHDHFKAGCPALALEVLTKLPMVANLNNGDDEDDVTAPADADAAPSIQIIPETPISENAPNFMDFGATSGGMDWGASLSDPFSRLVSKAEEEPPSFTLSSDSDSDSDDEGGLIMKRIADSNDSDSESKQNDAVPPTQLNSNQHDEKEPGGAVFDIIAQQLKFVACLKIAMEELATLATGFEVEGGQLRYQLYIWLEKQTEVLEVLCNYCDTIDEVETDTSMRHFSKTPTISDQDRTASGDTTRPSSQNNPQLGQRANLHEVIIADRLDFEAKQQRMARRKQWLRRNQQLLRTLLTYCSLYGASGGGLACIKMELILLLQELQQDRTQKQLLSPLPFPTTLPLLSASVSSSKTVIVDPISYLQSFIKEMLSTIISVQKMPDYTGNLQLVMTLRNLSTALSSCIYECLCDSDSIVVEKMTNDVGLEGFTNISTSVVYKDSCLMAGAKSKHSTHNVKDSKEEFPETSPTKWPGTTQLVAMLKRERDNDAPKLSLLLCESFFAVYLSVLIHALTFYETNVLYRLTALEFKDRMWSTLFGGGIKTLVKQRVSSVAEGSPSAVDKHRANLVRKVQNSASSPAPARPSTKPTYQEKFLPPKMSMMNYLFSKPRKDLASCGIDYDSDDPEDEEEGYEDTEEDDGNEEHINPHSYSWCLMRLAIVKHVLYSLNKFLTRIGFEPSDLPSCSPLLHSLLRNLECWENQLTVCMDKLESPPPNYIPGLKKDTNTFGASKQKYRSMLSADNTPFRSSQHSALPCRRLWFYLISQEHLHPVFRLYLFGKKNKPPPSSSMEVLDSKRFEVKVIHKDVDVVSAFCLNSNLETNIAAATHKEIIELDVSSLLKPAVWADGEDDEEEMDNGNGDFIYIPDRKPESSVSTHTQSNSLGVQTGRGTNVCLSVSSIVIHTNLAGNNDGAIRIYEFGHRHPIQEPVLAGSGLRPTRLQFNAQGNKFGLTDTEGNLSLFQVGFGTNTTRCYQRVTCHNKSANDFMEIM</sequence>
<dbReference type="GO" id="GO:0043291">
    <property type="term" value="C:RAVE complex"/>
    <property type="evidence" value="ECO:0007669"/>
    <property type="project" value="TreeGrafter"/>
</dbReference>
<evidence type="ECO:0000313" key="3">
    <source>
        <dbReference type="EMBL" id="KAF6041569.1"/>
    </source>
</evidence>